<dbReference type="Gramene" id="OMO68867">
    <property type="protein sequence ID" value="OMO68867"/>
    <property type="gene ID" value="CCACVL1_19792"/>
</dbReference>
<dbReference type="OrthoDB" id="10595777at2759"/>
<organism evidence="1 2">
    <name type="scientific">Corchorus capsularis</name>
    <name type="common">Jute</name>
    <dbReference type="NCBI Taxonomy" id="210143"/>
    <lineage>
        <taxon>Eukaryota</taxon>
        <taxon>Viridiplantae</taxon>
        <taxon>Streptophyta</taxon>
        <taxon>Embryophyta</taxon>
        <taxon>Tracheophyta</taxon>
        <taxon>Spermatophyta</taxon>
        <taxon>Magnoliopsida</taxon>
        <taxon>eudicotyledons</taxon>
        <taxon>Gunneridae</taxon>
        <taxon>Pentapetalae</taxon>
        <taxon>rosids</taxon>
        <taxon>malvids</taxon>
        <taxon>Malvales</taxon>
        <taxon>Malvaceae</taxon>
        <taxon>Grewioideae</taxon>
        <taxon>Apeibeae</taxon>
        <taxon>Corchorus</taxon>
    </lineage>
</organism>
<evidence type="ECO:0000313" key="2">
    <source>
        <dbReference type="Proteomes" id="UP000188268"/>
    </source>
</evidence>
<gene>
    <name evidence="1" type="ORF">CCACVL1_19792</name>
</gene>
<reference evidence="1 2" key="1">
    <citation type="submission" date="2013-09" db="EMBL/GenBank/DDBJ databases">
        <title>Corchorus capsularis genome sequencing.</title>
        <authorList>
            <person name="Alam M."/>
            <person name="Haque M.S."/>
            <person name="Islam M.S."/>
            <person name="Emdad E.M."/>
            <person name="Islam M.M."/>
            <person name="Ahmed B."/>
            <person name="Halim A."/>
            <person name="Hossen Q.M.M."/>
            <person name="Hossain M.Z."/>
            <person name="Ahmed R."/>
            <person name="Khan M.M."/>
            <person name="Islam R."/>
            <person name="Rashid M.M."/>
            <person name="Khan S.A."/>
            <person name="Rahman M.S."/>
            <person name="Alam M."/>
        </authorList>
    </citation>
    <scope>NUCLEOTIDE SEQUENCE [LARGE SCALE GENOMIC DNA]</scope>
    <source>
        <strain evidence="2">cv. CVL-1</strain>
        <tissue evidence="1">Whole seedling</tissue>
    </source>
</reference>
<protein>
    <submittedName>
        <fullName evidence="1">Uncharacterized protein</fullName>
    </submittedName>
</protein>
<name>A0A1R3HES1_COCAP</name>
<dbReference type="EMBL" id="AWWV01012141">
    <property type="protein sequence ID" value="OMO68867.1"/>
    <property type="molecule type" value="Genomic_DNA"/>
</dbReference>
<sequence length="193" mass="21418">MAGSSESHSQAVIRNMATDAQLHHQQGYIFIQTMEALLGIQFSAFPNKPSQANRDSALLRKVVQIMVTLHQWWNPNEHASNGIIRAWLHVGENDILGEFETVYQLQQPTVLKKLYAAGLTNYSIPTFTPKAGGPKVNLSKPPQLNDTFQLDGNQEAMFLVHDEEIGHAFIGLIIVATSGSWGTEPLPFNNLKN</sequence>
<proteinExistence type="predicted"/>
<dbReference type="Proteomes" id="UP000188268">
    <property type="component" value="Unassembled WGS sequence"/>
</dbReference>
<accession>A0A1R3HES1</accession>
<dbReference type="AlphaFoldDB" id="A0A1R3HES1"/>
<comment type="caution">
    <text evidence="1">The sequence shown here is derived from an EMBL/GenBank/DDBJ whole genome shotgun (WGS) entry which is preliminary data.</text>
</comment>
<evidence type="ECO:0000313" key="1">
    <source>
        <dbReference type="EMBL" id="OMO68867.1"/>
    </source>
</evidence>
<keyword evidence="2" id="KW-1185">Reference proteome</keyword>